<comment type="caution">
    <text evidence="1">The sequence shown here is derived from an EMBL/GenBank/DDBJ whole genome shotgun (WGS) entry which is preliminary data.</text>
</comment>
<proteinExistence type="predicted"/>
<dbReference type="InterPro" id="IPR038666">
    <property type="entry name" value="SSP1_head-tail_sf"/>
</dbReference>
<keyword evidence="2" id="KW-1185">Reference proteome</keyword>
<evidence type="ECO:0000313" key="1">
    <source>
        <dbReference type="EMBL" id="MCG7508874.1"/>
    </source>
</evidence>
<dbReference type="InterPro" id="IPR008767">
    <property type="entry name" value="Phage_SPP1_head-tail_adaptor"/>
</dbReference>
<dbReference type="Pfam" id="PF05521">
    <property type="entry name" value="Phage_HCP"/>
    <property type="match status" value="1"/>
</dbReference>
<dbReference type="Gene3D" id="2.40.10.270">
    <property type="entry name" value="Bacteriophage SPP1 head-tail adaptor protein"/>
    <property type="match status" value="1"/>
</dbReference>
<sequence length="115" mass="13062">MTNSGHLDRTITIERFSTTKNEFNEEVQTWAPFVTISAQRKDTSDLVKTEMLGAEQVGSFLLSHFVVRSSTRTKTISPIDRINYDGHLWNIKGTKETTEGRNRFIEITAVRANNG</sequence>
<dbReference type="Proteomes" id="UP001201701">
    <property type="component" value="Unassembled WGS sequence"/>
</dbReference>
<organism evidence="1 2">
    <name type="scientific">Mesorhizobium retamae</name>
    <dbReference type="NCBI Taxonomy" id="2912854"/>
    <lineage>
        <taxon>Bacteria</taxon>
        <taxon>Pseudomonadati</taxon>
        <taxon>Pseudomonadota</taxon>
        <taxon>Alphaproteobacteria</taxon>
        <taxon>Hyphomicrobiales</taxon>
        <taxon>Phyllobacteriaceae</taxon>
        <taxon>Mesorhizobium</taxon>
    </lineage>
</organism>
<reference evidence="1 2" key="1">
    <citation type="submission" date="2022-02" db="EMBL/GenBank/DDBJ databases">
        <title>Draft genome sequence of Mezorhizobium retamae strain IRAMC:0171 isolated from Retama raetam nodules.</title>
        <authorList>
            <person name="Bengaied R."/>
            <person name="Sbissi I."/>
            <person name="Huber K."/>
            <person name="Ghodbane F."/>
            <person name="Nouioui I."/>
            <person name="Tarhouni M."/>
            <person name="Gtari M."/>
        </authorList>
    </citation>
    <scope>NUCLEOTIDE SEQUENCE [LARGE SCALE GENOMIC DNA]</scope>
    <source>
        <strain evidence="1 2">IRAMC:0171</strain>
    </source>
</reference>
<evidence type="ECO:0000313" key="2">
    <source>
        <dbReference type="Proteomes" id="UP001201701"/>
    </source>
</evidence>
<dbReference type="EMBL" id="JAKREW010000056">
    <property type="protein sequence ID" value="MCG7508874.1"/>
    <property type="molecule type" value="Genomic_DNA"/>
</dbReference>
<protein>
    <submittedName>
        <fullName evidence="1">Head-tail adaptor protein</fullName>
    </submittedName>
</protein>
<gene>
    <name evidence="1" type="ORF">L4923_27945</name>
</gene>
<name>A0ABS9QQP2_9HYPH</name>
<accession>A0ABS9QQP2</accession>
<dbReference type="RefSeq" id="WP_239370377.1">
    <property type="nucleotide sequence ID" value="NZ_JAKREW010000056.1"/>
</dbReference>